<proteinExistence type="predicted"/>
<sequence length="235" mass="25918">MKNLRLYLPTLKELWSAPRNVIDSFLHAEADQPRSFTHPFAFVLISAAFILLVMNVIPVDYSFDPAGIQTGPGDEPVNEQIAAITEWIEVSNVWAFTRFLPLSAALFLIPMLSLGGLFFLRESVSGFYENLILNTYTVGASIPVLALLVPAWMLSGLPVSDPMMSSTLPAVALALPMLHLYRQYLRPSDFLGWVRLISSYATGYILFAVLSGFAAGLIGYLAFAIHRILELSGSF</sequence>
<evidence type="ECO:0000313" key="3">
    <source>
        <dbReference type="Proteomes" id="UP000245533"/>
    </source>
</evidence>
<name>A0A316TNW5_9BACT</name>
<keyword evidence="1" id="KW-0812">Transmembrane</keyword>
<feature type="transmembrane region" description="Helical" evidence="1">
    <location>
        <begin position="40"/>
        <end position="57"/>
    </location>
</feature>
<keyword evidence="1" id="KW-1133">Transmembrane helix</keyword>
<comment type="caution">
    <text evidence="2">The sequence shown here is derived from an EMBL/GenBank/DDBJ whole genome shotgun (WGS) entry which is preliminary data.</text>
</comment>
<feature type="transmembrane region" description="Helical" evidence="1">
    <location>
        <begin position="131"/>
        <end position="152"/>
    </location>
</feature>
<evidence type="ECO:0000313" key="2">
    <source>
        <dbReference type="EMBL" id="PWN06090.1"/>
    </source>
</evidence>
<evidence type="ECO:0008006" key="4">
    <source>
        <dbReference type="Google" id="ProtNLM"/>
    </source>
</evidence>
<accession>A0A316TNW5</accession>
<dbReference type="RefSeq" id="WP_109646883.1">
    <property type="nucleotide sequence ID" value="NZ_QGGB01000007.1"/>
</dbReference>
<dbReference type="AlphaFoldDB" id="A0A316TNW5"/>
<feature type="transmembrane region" description="Helical" evidence="1">
    <location>
        <begin position="99"/>
        <end position="119"/>
    </location>
</feature>
<gene>
    <name evidence="2" type="ORF">DDZ15_09550</name>
</gene>
<organism evidence="2 3">
    <name type="scientific">Rhodohalobacter mucosus</name>
    <dbReference type="NCBI Taxonomy" id="2079485"/>
    <lineage>
        <taxon>Bacteria</taxon>
        <taxon>Pseudomonadati</taxon>
        <taxon>Balneolota</taxon>
        <taxon>Balneolia</taxon>
        <taxon>Balneolales</taxon>
        <taxon>Balneolaceae</taxon>
        <taxon>Rhodohalobacter</taxon>
    </lineage>
</organism>
<reference evidence="2 3" key="1">
    <citation type="submission" date="2018-05" db="EMBL/GenBank/DDBJ databases">
        <title>Rhodohalobacter halophilus gen. nov., sp. nov., a moderately halophilic member of the family Balneolaceae.</title>
        <authorList>
            <person name="Liu Z.-W."/>
        </authorList>
    </citation>
    <scope>NUCLEOTIDE SEQUENCE [LARGE SCALE GENOMIC DNA]</scope>
    <source>
        <strain evidence="2 3">8A47</strain>
    </source>
</reference>
<feature type="transmembrane region" description="Helical" evidence="1">
    <location>
        <begin position="202"/>
        <end position="225"/>
    </location>
</feature>
<keyword evidence="1" id="KW-0472">Membrane</keyword>
<dbReference type="OrthoDB" id="1523926at2"/>
<dbReference type="EMBL" id="QGGB01000007">
    <property type="protein sequence ID" value="PWN06090.1"/>
    <property type="molecule type" value="Genomic_DNA"/>
</dbReference>
<feature type="transmembrane region" description="Helical" evidence="1">
    <location>
        <begin position="164"/>
        <end position="181"/>
    </location>
</feature>
<protein>
    <recommendedName>
        <fullName evidence="4">Yip1 domain-containing protein</fullName>
    </recommendedName>
</protein>
<evidence type="ECO:0000256" key="1">
    <source>
        <dbReference type="SAM" id="Phobius"/>
    </source>
</evidence>
<keyword evidence="3" id="KW-1185">Reference proteome</keyword>
<dbReference type="Proteomes" id="UP000245533">
    <property type="component" value="Unassembled WGS sequence"/>
</dbReference>